<dbReference type="PROSITE" id="PS51272">
    <property type="entry name" value="SLH"/>
    <property type="match status" value="3"/>
</dbReference>
<dbReference type="PANTHER" id="PTHR43308">
    <property type="entry name" value="OUTER MEMBRANE PROTEIN ALPHA-RELATED"/>
    <property type="match status" value="1"/>
</dbReference>
<dbReference type="CDD" id="cd00519">
    <property type="entry name" value="Lipase_3"/>
    <property type="match status" value="1"/>
</dbReference>
<evidence type="ECO:0000256" key="4">
    <source>
        <dbReference type="ARBA" id="ARBA00022737"/>
    </source>
</evidence>
<dbReference type="HOGENOM" id="CLU_237528_0_0_9"/>
<dbReference type="eggNOG" id="COG1404">
    <property type="taxonomic scope" value="Bacteria"/>
</dbReference>
<dbReference type="Proteomes" id="UP000007468">
    <property type="component" value="Chromosome"/>
</dbReference>
<evidence type="ECO:0000259" key="9">
    <source>
        <dbReference type="PROSITE" id="PS51272"/>
    </source>
</evidence>
<dbReference type="eggNOG" id="COG4932">
    <property type="taxonomic scope" value="Bacteria"/>
</dbReference>
<feature type="compositionally biased region" description="Basic and acidic residues" evidence="7">
    <location>
        <begin position="776"/>
        <end position="787"/>
    </location>
</feature>
<evidence type="ECO:0000256" key="2">
    <source>
        <dbReference type="ARBA" id="ARBA00022525"/>
    </source>
</evidence>
<sequence length="1824" mass="209191">MKCKKVLSVILACTLLSTNAPLSLFAETNNNISKNNVIQTGTYDDIGEHWAKEKIYYLQKYDIINDQWKNSSLFMPEEKMTRAQSAELILKTNLSKEIFTKEIQSRQTEKDYFTDIATHPLSTYINLSQQYNIIAGYSDNTFRADNFVTREEFVTMLNQSQSVLQNIADRNKETPKFTDVKADRWSNKNIITCAKANIVTGYPDKTFRPKDTITRAEAYIIINNCHQELYSKYKGLVGTATYNNQAQPNITVHLIQEKDNKIIQTVKTNQYGQYRFSMEHQISQGNYRIQAEYQNKTAELKNITIPRTTPWIQENINIENQSVGIEENRNRNIAGKKDNEKSGSEKDNHSGQGNTNQKTYQLKVVSTQGGIILSQTQGRYSKGQSVSLKAKAYQEHKHIFNEWLSTDGGTFENKKEQNTTFVMPDRDTTITAEFITVREYLDDEFKKQLGLDPSKRDNDGDGLRDGFEYMVQTDPLQKDTDRNGTSDADEDYDKDGLTNLQEQQLETDPSDDDTDGDGLSDGDEVTKHQTNPLIQDTDGDGLTDDEELRLGLNPTEVMTDGTTHDGEKRIRQTTSENAMTDSIYQSENPFVPSVTGEVAGDINKNVRLNRIEHQIVGNNHAIVSDAVEITTEYQQNQALKYPLELSFKCSDDYKGDLRSLSIATFSKEEGMELIQSDIDIDNRTIKGNIQWEGIYFVIDIDQFLKRLGIDVFQNINQNKLAEKRMQIDNKDVSDIKRELQKNIATTQTKEKLQQSNNNVTKNQDNNLSIGVPADHSVSKSKEIDKNIKQNSNEKQQQNQPSNQEKKEHSGPETSYRADTISDGSTNNAEEYTEQNADKITADRTNKTVKTTEIAETADKDNIETEYDNTAGHSIEENAEKTDNISKNQKETIKGQDNITENQTTNSTETKEETLSTLPQELLSVKQNPSATNKVDIVFVIDSYRVLGGVNTVDLGAFQLAVQKISNNKNIDVRYSLIQINREAVQYKNGDSNWFEEKNSFLNQLSSCFSSYHTDFLYRANTKETIDSIMKAYQLDWREDANRVVVFRPYFLEGYLYLASLNKNTDTDINTDENMTDDDVNIDEIAHLFVQREIAVCSVVAERFPGFSEKTGGACIDYFEHYHKNEYIDDDEVYQQGFVNELYQFILSKLNKKTTDTVFLDDYQIIKLTKPVEEADTNDSDGDGLTDKEELGTQVQRNLYQYIKQLLARYDIDPKYYTGKKTIDTWKYSSNPTLIDSDYDGIPDGPIDYDGARVQPDEYPKDELDYRQRLRKIQTYQDSDYEDMYDEEYGMDDDSYNITGEDNYSANAEEPDDLAYLLLRTPARVKPNEKIEKYNHNTFSGKVNSKKFIFPVTFDVDYRTFFPKKNNRKYHEDLSKLGILYSMLAYGDGSIKLYGERKFLIEETMQKFGLKDIRVYSLANSYRDDDITKAIVGHRLVTHEGETKDIVVVVIRGTNGTIQEWSSNFDVGADTADYWDRDNPDWKNKKHHKGFDVAANRLDKHLQQYINRLGSKHQIVTYFTGHSRAAAVANILGKRYENKSNIKSFTYTFATPNTTTGKATASTVYNIVNKDDLVPCLPLSKWGFKRYGKTYAVSIKDNYEYDGKKTYTKKEKKETWEYLFQKGNYNSNGKQQDTVTEFGRVIPSREEIYKKPTQKDQTYVYKQEYDTEEQVRKAYENQKQKYGNRINRFTELQIVKAEKIIQRPKPNQPSKKTVYKMGVKQNGATVMMILSDVTAREQHIYGQEKPGGREMRGKDEDTYYRAQIGFYVAPKYAKAKRNFIHSGADSQGGIAAFFNLGGMVDTHTPASYWIIANDSKGLITKKENK</sequence>
<dbReference type="KEGG" id="faa:HMPREF0389_01532"/>
<feature type="compositionally biased region" description="Polar residues" evidence="7">
    <location>
        <begin position="745"/>
        <end position="768"/>
    </location>
</feature>
<feature type="signal peptide" evidence="8">
    <location>
        <begin position="1"/>
        <end position="26"/>
    </location>
</feature>
<evidence type="ECO:0000313" key="10">
    <source>
        <dbReference type="EMBL" id="EFE27614.2"/>
    </source>
</evidence>
<feature type="region of interest" description="Disordered" evidence="7">
    <location>
        <begin position="471"/>
        <end position="546"/>
    </location>
</feature>
<dbReference type="Pfam" id="PF18884">
    <property type="entry name" value="TSP3_bac"/>
    <property type="match status" value="4"/>
</dbReference>
<keyword evidence="11" id="KW-1185">Reference proteome</keyword>
<dbReference type="Pfam" id="PF01764">
    <property type="entry name" value="Lipase_3"/>
    <property type="match status" value="1"/>
</dbReference>
<dbReference type="STRING" id="546269.HMPREF0389_01532"/>
<dbReference type="SUPFAM" id="SSF49478">
    <property type="entry name" value="Cna protein B-type domain"/>
    <property type="match status" value="1"/>
</dbReference>
<feature type="compositionally biased region" description="Low complexity" evidence="7">
    <location>
        <begin position="788"/>
        <end position="802"/>
    </location>
</feature>
<feature type="compositionally biased region" description="Acidic residues" evidence="7">
    <location>
        <begin position="508"/>
        <end position="523"/>
    </location>
</feature>
<accession>D6GTU3</accession>
<keyword evidence="2" id="KW-0964">Secreted</keyword>
<dbReference type="Pfam" id="PF00395">
    <property type="entry name" value="SLH"/>
    <property type="match status" value="2"/>
</dbReference>
<organism evidence="10 11">
    <name type="scientific">Filifactor alocis (strain ATCC 35896 / CCUG 47790 / D40 B5)</name>
    <name type="common">Fusobacterium alocis</name>
    <dbReference type="NCBI Taxonomy" id="546269"/>
    <lineage>
        <taxon>Bacteria</taxon>
        <taxon>Bacillati</taxon>
        <taxon>Bacillota</taxon>
        <taxon>Clostridia</taxon>
        <taxon>Peptostreptococcales</taxon>
        <taxon>Filifactoraceae</taxon>
        <taxon>Filifactor</taxon>
    </lineage>
</organism>
<keyword evidence="6" id="KW-0175">Coiled coil</keyword>
<dbReference type="Pfam" id="PF18998">
    <property type="entry name" value="Flg_new_2"/>
    <property type="match status" value="1"/>
</dbReference>
<dbReference type="PATRIC" id="fig|546269.5.peg.800"/>
<feature type="compositionally biased region" description="Basic and acidic residues" evidence="7">
    <location>
        <begin position="327"/>
        <end position="349"/>
    </location>
</feature>
<dbReference type="Gene3D" id="3.40.50.1820">
    <property type="entry name" value="alpha/beta hydrolase"/>
    <property type="match status" value="1"/>
</dbReference>
<feature type="compositionally biased region" description="Polar residues" evidence="7">
    <location>
        <begin position="350"/>
        <end position="359"/>
    </location>
</feature>
<dbReference type="GO" id="GO:0006629">
    <property type="term" value="P:lipid metabolic process"/>
    <property type="evidence" value="ECO:0007669"/>
    <property type="project" value="InterPro"/>
</dbReference>
<reference evidence="11" key="1">
    <citation type="submission" date="2010-12" db="EMBL/GenBank/DDBJ databases">
        <title>The genome sequence of Filifactor alocis strain ATCC 35896.</title>
        <authorList>
            <consortium name="The Broad Institute Genome Sequencing Platform"/>
            <person name="Ward D."/>
            <person name="Earl A."/>
            <person name="Feldgarden M."/>
            <person name="Young S.K."/>
            <person name="Gargeya S."/>
            <person name="Zeng Q."/>
            <person name="Alvarado L."/>
            <person name="Berlin A."/>
            <person name="Bochicchio J."/>
            <person name="Chapman S.B."/>
            <person name="Chen Z."/>
            <person name="Freedman E."/>
            <person name="Gellesch M."/>
            <person name="Goldberg J."/>
            <person name="Griggs A."/>
            <person name="Gujja S."/>
            <person name="Heilman E."/>
            <person name="Heiman D."/>
            <person name="Howarth C."/>
            <person name="Mehta T."/>
            <person name="Neiman D."/>
            <person name="Pearson M."/>
            <person name="Roberts A."/>
            <person name="Saif S."/>
            <person name="Shea T."/>
            <person name="Shenoy N."/>
            <person name="Sisk P."/>
            <person name="Stolte C."/>
            <person name="Sykes S."/>
            <person name="White J."/>
            <person name="Yandava C."/>
            <person name="Izard J."/>
            <person name="Blanton J.M."/>
            <person name="Baranova O.V."/>
            <person name="Tanner A.C."/>
            <person name="Dewhirst F.E."/>
            <person name="Haas B."/>
            <person name="Nusbaum C."/>
            <person name="Birren B."/>
        </authorList>
    </citation>
    <scope>NUCLEOTIDE SEQUENCE [LARGE SCALE GENOMIC DNA]</scope>
    <source>
        <strain evidence="11">ATCC 35896 / D40 B5</strain>
    </source>
</reference>
<dbReference type="InterPro" id="IPR059100">
    <property type="entry name" value="TSP3_bac"/>
</dbReference>
<feature type="region of interest" description="Disordered" evidence="7">
    <location>
        <begin position="327"/>
        <end position="359"/>
    </location>
</feature>
<dbReference type="PANTHER" id="PTHR43308:SF5">
    <property type="entry name" value="S-LAYER PROTEIN _ PEPTIDOGLYCAN ENDO-BETA-N-ACETYLGLUCOSAMINIDASE"/>
    <property type="match status" value="1"/>
</dbReference>
<dbReference type="InterPro" id="IPR001119">
    <property type="entry name" value="SLH_dom"/>
</dbReference>
<dbReference type="InterPro" id="IPR002921">
    <property type="entry name" value="Fungal_lipase-type"/>
</dbReference>
<name>D6GTU3_FILAD</name>
<comment type="subcellular location">
    <subcellularLocation>
        <location evidence="1">Secreted</location>
    </subcellularLocation>
</comment>
<evidence type="ECO:0000256" key="7">
    <source>
        <dbReference type="SAM" id="MobiDB-lite"/>
    </source>
</evidence>
<feature type="domain" description="SLH" evidence="9">
    <location>
        <begin position="38"/>
        <end position="103"/>
    </location>
</feature>
<dbReference type="EMBL" id="CP002390">
    <property type="protein sequence ID" value="EFE27614.2"/>
    <property type="molecule type" value="Genomic_DNA"/>
</dbReference>
<feature type="coiled-coil region" evidence="6">
    <location>
        <begin position="1664"/>
        <end position="1691"/>
    </location>
</feature>
<evidence type="ECO:0000256" key="6">
    <source>
        <dbReference type="SAM" id="Coils"/>
    </source>
</evidence>
<feature type="domain" description="SLH" evidence="9">
    <location>
        <begin position="173"/>
        <end position="236"/>
    </location>
</feature>
<keyword evidence="3 8" id="KW-0732">Signal</keyword>
<evidence type="ECO:0000313" key="11">
    <source>
        <dbReference type="Proteomes" id="UP000007468"/>
    </source>
</evidence>
<proteinExistence type="predicted"/>
<dbReference type="InterPro" id="IPR044060">
    <property type="entry name" value="Bacterial_rp_domain"/>
</dbReference>
<evidence type="ECO:0000256" key="8">
    <source>
        <dbReference type="SAM" id="SignalP"/>
    </source>
</evidence>
<keyword evidence="5" id="KW-0106">Calcium</keyword>
<dbReference type="InterPro" id="IPR029058">
    <property type="entry name" value="AB_hydrolase_fold"/>
</dbReference>
<feature type="domain" description="SLH" evidence="9">
    <location>
        <begin position="108"/>
        <end position="171"/>
    </location>
</feature>
<keyword evidence="4" id="KW-0677">Repeat</keyword>
<evidence type="ECO:0000256" key="5">
    <source>
        <dbReference type="ARBA" id="ARBA00022837"/>
    </source>
</evidence>
<feature type="region of interest" description="Disordered" evidence="7">
    <location>
        <begin position="745"/>
        <end position="914"/>
    </location>
</feature>
<feature type="chain" id="PRO_5003084490" description="SLH domain-containing protein" evidence="8">
    <location>
        <begin position="27"/>
        <end position="1824"/>
    </location>
</feature>
<dbReference type="SUPFAM" id="SSF53474">
    <property type="entry name" value="alpha/beta-Hydrolases"/>
    <property type="match status" value="1"/>
</dbReference>
<protein>
    <recommendedName>
        <fullName evidence="9">SLH domain-containing protein</fullName>
    </recommendedName>
</protein>
<evidence type="ECO:0000256" key="3">
    <source>
        <dbReference type="ARBA" id="ARBA00022729"/>
    </source>
</evidence>
<feature type="compositionally biased region" description="Basic and acidic residues" evidence="7">
    <location>
        <begin position="835"/>
        <end position="845"/>
    </location>
</feature>
<dbReference type="InterPro" id="IPR051465">
    <property type="entry name" value="Cell_Envelope_Struct_Comp"/>
</dbReference>
<dbReference type="eggNOG" id="COG3675">
    <property type="taxonomic scope" value="Bacteria"/>
</dbReference>
<dbReference type="RefSeq" id="WP_014262409.1">
    <property type="nucleotide sequence ID" value="NC_016630.1"/>
</dbReference>
<evidence type="ECO:0000256" key="1">
    <source>
        <dbReference type="ARBA" id="ARBA00004613"/>
    </source>
</evidence>
<gene>
    <name evidence="10" type="ordered locus">HMPREF0389_01532</name>
</gene>
<feature type="compositionally biased region" description="Acidic residues" evidence="7">
    <location>
        <begin position="537"/>
        <end position="546"/>
    </location>
</feature>
<feature type="compositionally biased region" description="Basic and acidic residues" evidence="7">
    <location>
        <begin position="873"/>
        <end position="893"/>
    </location>
</feature>